<name>A0ABR3HLN6_LOXSC</name>
<comment type="function">
    <text evidence="6">May play a role in fatty acid biosynthesis and insulin sensitivity.</text>
</comment>
<evidence type="ECO:0000313" key="8">
    <source>
        <dbReference type="EMBL" id="KAL0871257.1"/>
    </source>
</evidence>
<evidence type="ECO:0000313" key="9">
    <source>
        <dbReference type="Proteomes" id="UP001549920"/>
    </source>
</evidence>
<dbReference type="EMBL" id="JBEUOH010000017">
    <property type="protein sequence ID" value="KAL0871257.1"/>
    <property type="molecule type" value="Genomic_DNA"/>
</dbReference>
<dbReference type="Gene3D" id="3.90.226.10">
    <property type="entry name" value="2-enoyl-CoA Hydratase, Chain A, domain 1"/>
    <property type="match status" value="1"/>
</dbReference>
<evidence type="ECO:0000256" key="5">
    <source>
        <dbReference type="ARBA" id="ARBA00023128"/>
    </source>
</evidence>
<dbReference type="InterPro" id="IPR029045">
    <property type="entry name" value="ClpP/crotonase-like_dom_sf"/>
</dbReference>
<evidence type="ECO:0000256" key="4">
    <source>
        <dbReference type="ARBA" id="ARBA00023098"/>
    </source>
</evidence>
<evidence type="ECO:0000256" key="1">
    <source>
        <dbReference type="ARBA" id="ARBA00004173"/>
    </source>
</evidence>
<dbReference type="InterPro" id="IPR001753">
    <property type="entry name" value="Enoyl-CoA_hydra/iso"/>
</dbReference>
<dbReference type="Proteomes" id="UP001549920">
    <property type="component" value="Unassembled WGS sequence"/>
</dbReference>
<dbReference type="CDD" id="cd06558">
    <property type="entry name" value="crotonase-like"/>
    <property type="match status" value="1"/>
</dbReference>
<keyword evidence="5" id="KW-0496">Mitochondrion</keyword>
<protein>
    <recommendedName>
        <fullName evidence="7">Enoyl-CoA hydratase domain-containing protein 3, mitochondrial</fullName>
    </recommendedName>
</protein>
<sequence length="278" mass="30604">MLSTFQKKCARPLFLAYRQINTQFVTTNDNDGTREIILNHEKTKNSLSLEMMDNLIAAINTNKDDTSLRAIVLSAKGNVFSAGHNLKELQSSSGVEQHKLVFRKATELMKSIVLSPVPVIAKVNGFATAAGCQLVATCDMIVCSDTSKFSTPGANFGIFCSTPGIAVGRSVPKSRATYMLFTGEPITAQEAYESGLVTKVVPADLLDVEVNKIVEKIKHKSRSVIALGKKFYYEQIDLGLFEAYKLGEDVMVRNINTNDGQEGIKSFVEKRKAKWSHE</sequence>
<keyword evidence="3" id="KW-0809">Transit peptide</keyword>
<reference evidence="8 9" key="1">
    <citation type="submission" date="2024-06" db="EMBL/GenBank/DDBJ databases">
        <title>A chromosome-level genome assembly of beet webworm, Loxostege sticticalis.</title>
        <authorList>
            <person name="Zhang Y."/>
        </authorList>
    </citation>
    <scope>NUCLEOTIDE SEQUENCE [LARGE SCALE GENOMIC DNA]</scope>
    <source>
        <strain evidence="8">AQ026</strain>
        <tissue evidence="8">Whole body</tissue>
    </source>
</reference>
<organism evidence="8 9">
    <name type="scientific">Loxostege sticticalis</name>
    <name type="common">Beet webworm moth</name>
    <dbReference type="NCBI Taxonomy" id="481309"/>
    <lineage>
        <taxon>Eukaryota</taxon>
        <taxon>Metazoa</taxon>
        <taxon>Ecdysozoa</taxon>
        <taxon>Arthropoda</taxon>
        <taxon>Hexapoda</taxon>
        <taxon>Insecta</taxon>
        <taxon>Pterygota</taxon>
        <taxon>Neoptera</taxon>
        <taxon>Endopterygota</taxon>
        <taxon>Lepidoptera</taxon>
        <taxon>Glossata</taxon>
        <taxon>Ditrysia</taxon>
        <taxon>Pyraloidea</taxon>
        <taxon>Crambidae</taxon>
        <taxon>Pyraustinae</taxon>
        <taxon>Loxostege</taxon>
    </lineage>
</organism>
<keyword evidence="2" id="KW-0276">Fatty acid metabolism</keyword>
<evidence type="ECO:0000256" key="6">
    <source>
        <dbReference type="ARBA" id="ARBA00037410"/>
    </source>
</evidence>
<dbReference type="Pfam" id="PF00378">
    <property type="entry name" value="ECH_1"/>
    <property type="match status" value="1"/>
</dbReference>
<comment type="subcellular location">
    <subcellularLocation>
        <location evidence="1">Mitochondrion</location>
    </subcellularLocation>
</comment>
<dbReference type="SUPFAM" id="SSF52096">
    <property type="entry name" value="ClpP/crotonase"/>
    <property type="match status" value="1"/>
</dbReference>
<dbReference type="PANTHER" id="PTHR43602">
    <property type="match status" value="1"/>
</dbReference>
<gene>
    <name evidence="8" type="ORF">ABMA27_005014</name>
</gene>
<proteinExistence type="predicted"/>
<keyword evidence="4" id="KW-0443">Lipid metabolism</keyword>
<evidence type="ECO:0000256" key="2">
    <source>
        <dbReference type="ARBA" id="ARBA00022832"/>
    </source>
</evidence>
<evidence type="ECO:0000256" key="7">
    <source>
        <dbReference type="ARBA" id="ARBA00040545"/>
    </source>
</evidence>
<dbReference type="InterPro" id="IPR014748">
    <property type="entry name" value="Enoyl-CoA_hydra_C"/>
</dbReference>
<dbReference type="PANTHER" id="PTHR43602:SF1">
    <property type="entry name" value="ENOYL-COA HYDRATASE DOMAIN-CONTAINING PROTEIN 3, MITOCHONDRIAL"/>
    <property type="match status" value="1"/>
</dbReference>
<comment type="caution">
    <text evidence="8">The sequence shown here is derived from an EMBL/GenBank/DDBJ whole genome shotgun (WGS) entry which is preliminary data.</text>
</comment>
<dbReference type="InterPro" id="IPR052377">
    <property type="entry name" value="Mitochondrial_ECH-domain"/>
</dbReference>
<keyword evidence="9" id="KW-1185">Reference proteome</keyword>
<evidence type="ECO:0000256" key="3">
    <source>
        <dbReference type="ARBA" id="ARBA00022946"/>
    </source>
</evidence>
<dbReference type="Gene3D" id="1.10.12.10">
    <property type="entry name" value="Lyase 2-enoyl-coa Hydratase, Chain A, domain 2"/>
    <property type="match status" value="1"/>
</dbReference>
<accession>A0ABR3HLN6</accession>